<gene>
    <name evidence="3" type="primary">gp142</name>
</gene>
<sequence>MDLYDRVLTDFHQIYAFRRRPQKLKNYLSRNVGSILCLGQPGNWYLRLEHDPGDGRERSNPAMLLCCAERFVRLGSLYAVDDRGAERPDGDDPEEKEATRDVPDAYFSVRNRCRGPGHDWLDAGYVAYLGEHGRFYVYDCIHVVLYLVALNVEELATYGVVRCEFSHRHGRADPARLRAVEPYYGKPRPGSEITVAFRSLNGAIEERVTLHRLPNGDVPLYTPGYGLSILRLVSDVRELRRAWPLSILTGLDFQSWKDAVGAKLCTPWYPLGVTGMPKLTEGTPRPSRAGSDDTPKRSSTSLCTPFTEFQAEALIVVDSLSAVYAVTMHGSHMVCRVADTLCEFFRIGVLKIVFPGRRFESTLDQRCRCEYPGRCPHGNDAAIEAINNIMKLSGLPDPRHGRDEVDDHYRWMLRHRRGRAVNPWDHTDKNAVLLYRNDFGTTHSATAWVIPRTESWGPDEGSRPPTASPLSAGLGGVEELFSWKRTAFRNAGDERETLWLREVPCPVPVPEQSSVSHMRGYVQNKRLLGYTGMCLDLPSICMVRPYSVFPRDPGSGNEEWDDAT</sequence>
<dbReference type="KEGG" id="vg:14536719"/>
<dbReference type="Proteomes" id="UP000102041">
    <property type="component" value="Segment"/>
</dbReference>
<dbReference type="EMBL" id="KC503762">
    <property type="protein sequence ID" value="AGE11596.1"/>
    <property type="molecule type" value="Genomic_DNA"/>
</dbReference>
<evidence type="ECO:0000313" key="4">
    <source>
        <dbReference type="Proteomes" id="UP000102041"/>
    </source>
</evidence>
<organism evidence="3 4">
    <name type="scientific">Guinea pig cytomegalovirus (strain 22122)</name>
    <name type="common">GPCMV</name>
    <dbReference type="NCBI Taxonomy" id="103920"/>
    <lineage>
        <taxon>Viruses</taxon>
        <taxon>Duplodnaviria</taxon>
        <taxon>Heunggongvirae</taxon>
        <taxon>Peploviricota</taxon>
        <taxon>Herviviricetes</taxon>
        <taxon>Herpesvirales</taxon>
        <taxon>Orthoherpesviridae</taxon>
        <taxon>Betaherpesvirinae</taxon>
        <taxon>Quwivirus</taxon>
        <taxon>Quwivirus caviidbeta2</taxon>
    </lineage>
</organism>
<organismHost>
    <name type="scientific">Cavia porcellus</name>
    <name type="common">Guinea pig</name>
    <dbReference type="NCBI Taxonomy" id="10141"/>
</organismHost>
<accession>B7TQ22</accession>
<dbReference type="GeneID" id="14536719"/>
<reference evidence="3 4" key="1">
    <citation type="journal article" date="2011" name="J. Gen. Virol.">
        <title>Re-evaluation of the genome sequence of guinea pig cytomegalovirus.</title>
        <authorList>
            <person name="Kanai K."/>
            <person name="Yamada S."/>
            <person name="Yamamoto Y."/>
            <person name="Fukui Y."/>
            <person name="Kurane I."/>
            <person name="Inoue N."/>
        </authorList>
    </citation>
    <scope>NUCLEOTIDE SEQUENCE [LARGE SCALE GENOMIC DNA]</scope>
    <source>
        <strain evidence="3">22122</strain>
    </source>
</reference>
<evidence type="ECO:0000313" key="2">
    <source>
        <dbReference type="EMBL" id="AGE11596.1"/>
    </source>
</evidence>
<proteinExistence type="predicted"/>
<evidence type="ECO:0000313" key="5">
    <source>
        <dbReference type="Proteomes" id="UP000132784"/>
    </source>
</evidence>
<reference evidence="2 5" key="2">
    <citation type="journal article" date="2013" name="Genome Announc.">
        <title>Complete genome sequence of pathogenic Guinea pig cytomegalovirus from salivary gland homogenates of infected animals.</title>
        <authorList>
            <person name="Yang D."/>
            <person name="Tamburro K."/>
            <person name="Dittmer D."/>
            <person name="Cui X."/>
            <person name="McVoy M.A."/>
            <person name="Hernandez-Alvarado N."/>
            <person name="Schleiss M.R."/>
        </authorList>
    </citation>
    <scope>NUCLEOTIDE SEQUENCE [LARGE SCALE GENOMIC DNA]</scope>
    <source>
        <strain evidence="2">21222</strain>
    </source>
</reference>
<evidence type="ECO:0000256" key="1">
    <source>
        <dbReference type="SAM" id="MobiDB-lite"/>
    </source>
</evidence>
<dbReference type="RefSeq" id="YP_007417892.1">
    <property type="nucleotide sequence ID" value="NC_020231.1"/>
</dbReference>
<protein>
    <submittedName>
        <fullName evidence="2 3">Gp142</fullName>
    </submittedName>
</protein>
<keyword evidence="5" id="KW-1185">Reference proteome</keyword>
<dbReference type="InterPro" id="IPR003360">
    <property type="entry name" value="US22-like"/>
</dbReference>
<dbReference type="EMBL" id="AB592928">
    <property type="protein sequence ID" value="BAJ78581.1"/>
    <property type="molecule type" value="Genomic_DNA"/>
</dbReference>
<evidence type="ECO:0000313" key="3">
    <source>
        <dbReference type="EMBL" id="BAJ78581.1"/>
    </source>
</evidence>
<dbReference type="Pfam" id="PF02393">
    <property type="entry name" value="US22"/>
    <property type="match status" value="1"/>
</dbReference>
<dbReference type="Proteomes" id="UP000132784">
    <property type="component" value="Segment"/>
</dbReference>
<dbReference type="OrthoDB" id="2941at10239"/>
<feature type="region of interest" description="Disordered" evidence="1">
    <location>
        <begin position="277"/>
        <end position="299"/>
    </location>
</feature>
<name>B7TQ22_GPCMV</name>